<proteinExistence type="predicted"/>
<sequence>MRTVGKVTINKLHLFCYGLPTCVGTHLLTCTFYLSGADEVNHFNGSVELSENSPSFAPICPPQWPPRASSSAVSSFVFYHRGQISRPKFF</sequence>
<dbReference type="AlphaFoldDB" id="A0A8X6WNS7"/>
<dbReference type="EMBL" id="BMAV01000886">
    <property type="protein sequence ID" value="GFY38499.1"/>
    <property type="molecule type" value="Genomic_DNA"/>
</dbReference>
<comment type="caution">
    <text evidence="1">The sequence shown here is derived from an EMBL/GenBank/DDBJ whole genome shotgun (WGS) entry which is preliminary data.</text>
</comment>
<accession>A0A8X6WNS7</accession>
<name>A0A8X6WNS7_9ARAC</name>
<keyword evidence="2" id="KW-1185">Reference proteome</keyword>
<evidence type="ECO:0000313" key="2">
    <source>
        <dbReference type="Proteomes" id="UP000886998"/>
    </source>
</evidence>
<reference evidence="1" key="1">
    <citation type="submission" date="2020-08" db="EMBL/GenBank/DDBJ databases">
        <title>Multicomponent nature underlies the extraordinary mechanical properties of spider dragline silk.</title>
        <authorList>
            <person name="Kono N."/>
            <person name="Nakamura H."/>
            <person name="Mori M."/>
            <person name="Yoshida Y."/>
            <person name="Ohtoshi R."/>
            <person name="Malay A.D."/>
            <person name="Moran D.A.P."/>
            <person name="Tomita M."/>
            <person name="Numata K."/>
            <person name="Arakawa K."/>
        </authorList>
    </citation>
    <scope>NUCLEOTIDE SEQUENCE</scope>
</reference>
<protein>
    <submittedName>
        <fullName evidence="1">Uncharacterized protein</fullName>
    </submittedName>
</protein>
<dbReference type="Proteomes" id="UP000886998">
    <property type="component" value="Unassembled WGS sequence"/>
</dbReference>
<organism evidence="1 2">
    <name type="scientific">Trichonephila inaurata madagascariensis</name>
    <dbReference type="NCBI Taxonomy" id="2747483"/>
    <lineage>
        <taxon>Eukaryota</taxon>
        <taxon>Metazoa</taxon>
        <taxon>Ecdysozoa</taxon>
        <taxon>Arthropoda</taxon>
        <taxon>Chelicerata</taxon>
        <taxon>Arachnida</taxon>
        <taxon>Araneae</taxon>
        <taxon>Araneomorphae</taxon>
        <taxon>Entelegynae</taxon>
        <taxon>Araneoidea</taxon>
        <taxon>Nephilidae</taxon>
        <taxon>Trichonephila</taxon>
        <taxon>Trichonephila inaurata</taxon>
    </lineage>
</organism>
<gene>
    <name evidence="1" type="ORF">TNIN_121271</name>
</gene>
<evidence type="ECO:0000313" key="1">
    <source>
        <dbReference type="EMBL" id="GFY38499.1"/>
    </source>
</evidence>